<organism evidence="1 2">
    <name type="scientific">Spiromyces aspiralis</name>
    <dbReference type="NCBI Taxonomy" id="68401"/>
    <lineage>
        <taxon>Eukaryota</taxon>
        <taxon>Fungi</taxon>
        <taxon>Fungi incertae sedis</taxon>
        <taxon>Zoopagomycota</taxon>
        <taxon>Kickxellomycotina</taxon>
        <taxon>Kickxellomycetes</taxon>
        <taxon>Kickxellales</taxon>
        <taxon>Kickxellaceae</taxon>
        <taxon>Spiromyces</taxon>
    </lineage>
</organism>
<gene>
    <name evidence="1" type="ORF">EV182_001124</name>
</gene>
<accession>A0ACC1HIN0</accession>
<evidence type="ECO:0000313" key="1">
    <source>
        <dbReference type="EMBL" id="KAJ1675511.1"/>
    </source>
</evidence>
<name>A0ACC1HIN0_9FUNG</name>
<protein>
    <submittedName>
        <fullName evidence="1">Uncharacterized protein</fullName>
    </submittedName>
</protein>
<sequence>MVHIPEDDANDEEYTEDIAEEEDDIDELLLQSDAEDEIVARTGIEAEPHSGHRMRSNDRDRRDALLQMRMRRQEREQRNLPAQLQNDQESSDDAVGRRSRRRDHAQGGEEDRRRVAYIDSDDDEVDASLHFMASMNNDSEDEDFTLHINDSQNRHRRQSRRQNRQRRQHHQQQRHFDRGPSDLHSLQSSRRSGDSSDRSIADETSEDDSNPGREASSHVTTRMSLRRHEQRDMNELRERSSEVDIEETSEATALSSRSVRTHRRHTASSDDSEDGARDIHVVVPQASDTRRTRRLRRGGGAGETGGGESDREFEVDSELLAAQEGEDMVGRASASRRAGRRQVLQTSSDGAAELSPGPLRIRVSTSHQAGHGAARGSRSSASAGRTRREGGADGSVSIDPAYEPTEWIMGTLPSLVPYRPQLGDIIAYFRRGHEEFWRETPLRDKLSINKLPYVANPGLPQVVVGRVSSIKYHVGPPTYCTLKVQVAQIPEDESVMMFDEDLWGYTRHYIEVQYHDCEGVPDFVILYSRFKAALERGLKRGEKVKVLFDEDQIYPAMITEIHSSRHNTHGAGAAMIAGLVLDDPWKSILVRWDEGTDEHSTVSPWEVLKRNESPYSIDNDAMEEDLRERLIEVIDDISYNVKSSEWFVDHVDFRYQYIDYLLNIAYPMCLSTIQTRLRNSFYRRVDAVTFDMRLIRDNAKKFNAPKSAVYIAAEELFNAYVSSVENLFERLGKQRQHRALASPTASRFVAHAPAVPSGSNTDPGMRRPARRAAAAVVRYADGGEAAGVFETEHEEMYAVGDEVGTGGTRKRSGRRRDFPETPSSQGTPSPTISTYSLRKRKRARTHKTDEATDAPMREGGTAAVMSSRRRSKRRRRDQRNPHESGDEEVDCLNNDDDDEGDSDDGSAYNSDLSE</sequence>
<proteinExistence type="predicted"/>
<reference evidence="1" key="1">
    <citation type="submission" date="2022-06" db="EMBL/GenBank/DDBJ databases">
        <title>Phylogenomic reconstructions and comparative analyses of Kickxellomycotina fungi.</title>
        <authorList>
            <person name="Reynolds N.K."/>
            <person name="Stajich J.E."/>
            <person name="Barry K."/>
            <person name="Grigoriev I.V."/>
            <person name="Crous P."/>
            <person name="Smith M.E."/>
        </authorList>
    </citation>
    <scope>NUCLEOTIDE SEQUENCE</scope>
    <source>
        <strain evidence="1">RSA 2271</strain>
    </source>
</reference>
<keyword evidence="2" id="KW-1185">Reference proteome</keyword>
<evidence type="ECO:0000313" key="2">
    <source>
        <dbReference type="Proteomes" id="UP001145114"/>
    </source>
</evidence>
<comment type="caution">
    <text evidence="1">The sequence shown here is derived from an EMBL/GenBank/DDBJ whole genome shotgun (WGS) entry which is preliminary data.</text>
</comment>
<dbReference type="Proteomes" id="UP001145114">
    <property type="component" value="Unassembled WGS sequence"/>
</dbReference>
<dbReference type="EMBL" id="JAMZIH010005274">
    <property type="protein sequence ID" value="KAJ1675511.1"/>
    <property type="molecule type" value="Genomic_DNA"/>
</dbReference>